<keyword evidence="6" id="KW-1185">Reference proteome</keyword>
<feature type="domain" description="HTH hxlR-type" evidence="4">
    <location>
        <begin position="9"/>
        <end position="111"/>
    </location>
</feature>
<keyword evidence="1" id="KW-0805">Transcription regulation</keyword>
<evidence type="ECO:0000313" key="6">
    <source>
        <dbReference type="Proteomes" id="UP001597510"/>
    </source>
</evidence>
<dbReference type="RefSeq" id="WP_340235569.1">
    <property type="nucleotide sequence ID" value="NZ_JBBEWC010000004.1"/>
</dbReference>
<evidence type="ECO:0000256" key="2">
    <source>
        <dbReference type="ARBA" id="ARBA00023125"/>
    </source>
</evidence>
<dbReference type="InterPro" id="IPR002577">
    <property type="entry name" value="HTH_HxlR"/>
</dbReference>
<keyword evidence="2" id="KW-0238">DNA-binding</keyword>
<reference evidence="6" key="1">
    <citation type="journal article" date="2019" name="Int. J. Syst. Evol. Microbiol.">
        <title>The Global Catalogue of Microorganisms (GCM) 10K type strain sequencing project: providing services to taxonomists for standard genome sequencing and annotation.</title>
        <authorList>
            <consortium name="The Broad Institute Genomics Platform"/>
            <consortium name="The Broad Institute Genome Sequencing Center for Infectious Disease"/>
            <person name="Wu L."/>
            <person name="Ma J."/>
        </authorList>
    </citation>
    <scope>NUCLEOTIDE SEQUENCE [LARGE SCALE GENOMIC DNA]</scope>
    <source>
        <strain evidence="6">KCTC 52344</strain>
    </source>
</reference>
<evidence type="ECO:0000256" key="3">
    <source>
        <dbReference type="ARBA" id="ARBA00023163"/>
    </source>
</evidence>
<comment type="caution">
    <text evidence="5">The sequence shown here is derived from an EMBL/GenBank/DDBJ whole genome shotgun (WGS) entry which is preliminary data.</text>
</comment>
<dbReference type="EMBL" id="JBHULC010000004">
    <property type="protein sequence ID" value="MFD2520157.1"/>
    <property type="molecule type" value="Genomic_DNA"/>
</dbReference>
<evidence type="ECO:0000256" key="1">
    <source>
        <dbReference type="ARBA" id="ARBA00023015"/>
    </source>
</evidence>
<accession>A0ABW5J461</accession>
<protein>
    <submittedName>
        <fullName evidence="5">Winged helix-turn-helix transcriptional regulator</fullName>
    </submittedName>
</protein>
<dbReference type="Proteomes" id="UP001597510">
    <property type="component" value="Unassembled WGS sequence"/>
</dbReference>
<proteinExistence type="predicted"/>
<evidence type="ECO:0000259" key="4">
    <source>
        <dbReference type="PROSITE" id="PS51118"/>
    </source>
</evidence>
<dbReference type="InterPro" id="IPR036390">
    <property type="entry name" value="WH_DNA-bd_sf"/>
</dbReference>
<name>A0ABW5J461_9BACT</name>
<dbReference type="Gene3D" id="1.10.10.10">
    <property type="entry name" value="Winged helix-like DNA-binding domain superfamily/Winged helix DNA-binding domain"/>
    <property type="match status" value="1"/>
</dbReference>
<dbReference type="PROSITE" id="PS51118">
    <property type="entry name" value="HTH_HXLR"/>
    <property type="match status" value="1"/>
</dbReference>
<gene>
    <name evidence="5" type="ORF">ACFSR2_04630</name>
</gene>
<dbReference type="Pfam" id="PF01638">
    <property type="entry name" value="HxlR"/>
    <property type="match status" value="1"/>
</dbReference>
<dbReference type="SUPFAM" id="SSF46785">
    <property type="entry name" value="Winged helix' DNA-binding domain"/>
    <property type="match status" value="1"/>
</dbReference>
<organism evidence="5 6">
    <name type="scientific">Emticicia soli</name>
    <dbReference type="NCBI Taxonomy" id="2027878"/>
    <lineage>
        <taxon>Bacteria</taxon>
        <taxon>Pseudomonadati</taxon>
        <taxon>Bacteroidota</taxon>
        <taxon>Cytophagia</taxon>
        <taxon>Cytophagales</taxon>
        <taxon>Leadbetterellaceae</taxon>
        <taxon>Emticicia</taxon>
    </lineage>
</organism>
<evidence type="ECO:0000313" key="5">
    <source>
        <dbReference type="EMBL" id="MFD2520157.1"/>
    </source>
</evidence>
<dbReference type="InterPro" id="IPR036388">
    <property type="entry name" value="WH-like_DNA-bd_sf"/>
</dbReference>
<dbReference type="PANTHER" id="PTHR33204">
    <property type="entry name" value="TRANSCRIPTIONAL REGULATOR, MARR FAMILY"/>
    <property type="match status" value="1"/>
</dbReference>
<sequence>MTIHTQESCRRARLAVRDTLDVVGGKWKLVLLTVLRDGKKRFRELSREADISPRILSKELQEMEMNGLVSRTVCDTKPITVEYALTPYSQTLDEVLNAMEKWGEQHRRKIMAD</sequence>
<keyword evidence="3" id="KW-0804">Transcription</keyword>